<gene>
    <name evidence="2" type="ORF">ACA1_247190</name>
</gene>
<evidence type="ECO:0000313" key="3">
    <source>
        <dbReference type="Proteomes" id="UP000011083"/>
    </source>
</evidence>
<sequence length="107" mass="12016">MDGRQYFEALPNAQEEEFKSWHIVHNDLPETVDLVGFNKDGWSAVGPHLPMQSTKGVKRNFDLFRNVTEEHNMVKSAKASGKLEHTRQLLHGSRSRGKSGGREGQSG</sequence>
<organism evidence="2 3">
    <name type="scientific">Acanthamoeba castellanii (strain ATCC 30010 / Neff)</name>
    <dbReference type="NCBI Taxonomy" id="1257118"/>
    <lineage>
        <taxon>Eukaryota</taxon>
        <taxon>Amoebozoa</taxon>
        <taxon>Discosea</taxon>
        <taxon>Longamoebia</taxon>
        <taxon>Centramoebida</taxon>
        <taxon>Acanthamoebidae</taxon>
        <taxon>Acanthamoeba</taxon>
    </lineage>
</organism>
<dbReference type="EMBL" id="KB008093">
    <property type="protein sequence ID" value="ELR13515.1"/>
    <property type="molecule type" value="Genomic_DNA"/>
</dbReference>
<dbReference type="RefSeq" id="XP_004335528.1">
    <property type="nucleotide sequence ID" value="XM_004335480.1"/>
</dbReference>
<reference evidence="2 3" key="1">
    <citation type="journal article" date="2013" name="Genome Biol.">
        <title>Genome of Acanthamoeba castellanii highlights extensive lateral gene transfer and early evolution of tyrosine kinase signaling.</title>
        <authorList>
            <person name="Clarke M."/>
            <person name="Lohan A.J."/>
            <person name="Liu B."/>
            <person name="Lagkouvardos I."/>
            <person name="Roy S."/>
            <person name="Zafar N."/>
            <person name="Bertelli C."/>
            <person name="Schilde C."/>
            <person name="Kianianmomeni A."/>
            <person name="Burglin T.R."/>
            <person name="Frech C."/>
            <person name="Turcotte B."/>
            <person name="Kopec K.O."/>
            <person name="Synnott J.M."/>
            <person name="Choo C."/>
            <person name="Paponov I."/>
            <person name="Finkler A."/>
            <person name="Soon Heng Tan C."/>
            <person name="Hutchins A.P."/>
            <person name="Weinmeier T."/>
            <person name="Rattei T."/>
            <person name="Chu J.S."/>
            <person name="Gimenez G."/>
            <person name="Irimia M."/>
            <person name="Rigden D.J."/>
            <person name="Fitzpatrick D.A."/>
            <person name="Lorenzo-Morales J."/>
            <person name="Bateman A."/>
            <person name="Chiu C.H."/>
            <person name="Tang P."/>
            <person name="Hegemann P."/>
            <person name="Fromm H."/>
            <person name="Raoult D."/>
            <person name="Greub G."/>
            <person name="Miranda-Saavedra D."/>
            <person name="Chen N."/>
            <person name="Nash P."/>
            <person name="Ginger M.L."/>
            <person name="Horn M."/>
            <person name="Schaap P."/>
            <person name="Caler L."/>
            <person name="Loftus B."/>
        </authorList>
    </citation>
    <scope>NUCLEOTIDE SEQUENCE [LARGE SCALE GENOMIC DNA]</scope>
    <source>
        <strain evidence="2 3">Neff</strain>
    </source>
</reference>
<dbReference type="AlphaFoldDB" id="L8GKA8"/>
<dbReference type="VEuPathDB" id="AmoebaDB:ACA1_247190"/>
<name>L8GKA8_ACACF</name>
<feature type="region of interest" description="Disordered" evidence="1">
    <location>
        <begin position="73"/>
        <end position="107"/>
    </location>
</feature>
<accession>L8GKA8</accession>
<evidence type="ECO:0000313" key="2">
    <source>
        <dbReference type="EMBL" id="ELR13515.1"/>
    </source>
</evidence>
<dbReference type="Proteomes" id="UP000011083">
    <property type="component" value="Unassembled WGS sequence"/>
</dbReference>
<dbReference type="GeneID" id="14913980"/>
<dbReference type="KEGG" id="acan:ACA1_247190"/>
<evidence type="ECO:0000256" key="1">
    <source>
        <dbReference type="SAM" id="MobiDB-lite"/>
    </source>
</evidence>
<keyword evidence="3" id="KW-1185">Reference proteome</keyword>
<proteinExistence type="predicted"/>
<protein>
    <submittedName>
        <fullName evidence="2">Uncharacterized protein</fullName>
    </submittedName>
</protein>